<dbReference type="PIRSF" id="PIRSF000477">
    <property type="entry name" value="PurNPase"/>
    <property type="match status" value="1"/>
</dbReference>
<dbReference type="STRING" id="1216932.CM240_1432"/>
<evidence type="ECO:0000256" key="9">
    <source>
        <dbReference type="PIRNR" id="PIRNR000477"/>
    </source>
</evidence>
<dbReference type="Proteomes" id="UP000019426">
    <property type="component" value="Chromosome M2/40_rep1"/>
</dbReference>
<dbReference type="EMBL" id="HG917868">
    <property type="protein sequence ID" value="CDM68591.1"/>
    <property type="molecule type" value="Genomic_DNA"/>
</dbReference>
<evidence type="ECO:0000256" key="4">
    <source>
        <dbReference type="ARBA" id="ARBA00011233"/>
    </source>
</evidence>
<evidence type="ECO:0000256" key="7">
    <source>
        <dbReference type="ARBA" id="ARBA00022679"/>
    </source>
</evidence>
<comment type="subunit">
    <text evidence="4">Homotrimer.</text>
</comment>
<dbReference type="FunFam" id="3.40.50.1580:FF:000010">
    <property type="entry name" value="Purine nucleoside phosphorylase"/>
    <property type="match status" value="1"/>
</dbReference>
<dbReference type="GO" id="GO:0004731">
    <property type="term" value="F:purine-nucleoside phosphorylase activity"/>
    <property type="evidence" value="ECO:0007669"/>
    <property type="project" value="UniProtKB-EC"/>
</dbReference>
<evidence type="ECO:0000256" key="5">
    <source>
        <dbReference type="ARBA" id="ARBA00022553"/>
    </source>
</evidence>
<dbReference type="PATRIC" id="fig|1216932.3.peg.1425"/>
<comment type="similarity">
    <text evidence="3 9">Belongs to the PNP/MTAP phosphorylase family.</text>
</comment>
<dbReference type="InterPro" id="IPR000845">
    <property type="entry name" value="Nucleoside_phosphorylase_d"/>
</dbReference>
<dbReference type="InterPro" id="IPR011268">
    <property type="entry name" value="Purine_phosphorylase"/>
</dbReference>
<name>W6RV84_9CLOT</name>
<keyword evidence="6 9" id="KW-0328">Glycosyltransferase</keyword>
<dbReference type="CDD" id="cd09009">
    <property type="entry name" value="PNP-EcPNPII_like"/>
    <property type="match status" value="1"/>
</dbReference>
<feature type="domain" description="Nucleoside phosphorylase" evidence="10">
    <location>
        <begin position="24"/>
        <end position="269"/>
    </location>
</feature>
<organism evidence="11 12">
    <name type="scientific">Clostridium bornimense</name>
    <dbReference type="NCBI Taxonomy" id="1216932"/>
    <lineage>
        <taxon>Bacteria</taxon>
        <taxon>Bacillati</taxon>
        <taxon>Bacillota</taxon>
        <taxon>Clostridia</taxon>
        <taxon>Eubacteriales</taxon>
        <taxon>Clostridiaceae</taxon>
        <taxon>Clostridium</taxon>
    </lineage>
</organism>
<evidence type="ECO:0000256" key="1">
    <source>
        <dbReference type="ARBA" id="ARBA00002678"/>
    </source>
</evidence>
<dbReference type="KEGG" id="clt:CM240_1432"/>
<evidence type="ECO:0000313" key="12">
    <source>
        <dbReference type="Proteomes" id="UP000019426"/>
    </source>
</evidence>
<comment type="pathway">
    <text evidence="2 9">Purine metabolism; purine nucleoside salvage.</text>
</comment>
<evidence type="ECO:0000256" key="6">
    <source>
        <dbReference type="ARBA" id="ARBA00022676"/>
    </source>
</evidence>
<dbReference type="PROSITE" id="PS01240">
    <property type="entry name" value="PNP_MTAP_2"/>
    <property type="match status" value="1"/>
</dbReference>
<dbReference type="HOGENOM" id="CLU_054456_1_2_9"/>
<keyword evidence="5" id="KW-0597">Phosphoprotein</keyword>
<keyword evidence="12" id="KW-1185">Reference proteome</keyword>
<dbReference type="InterPro" id="IPR018099">
    <property type="entry name" value="Purine_phosphorylase-2_CS"/>
</dbReference>
<keyword evidence="7 9" id="KW-0808">Transferase</keyword>
<proteinExistence type="inferred from homology"/>
<dbReference type="SUPFAM" id="SSF53167">
    <property type="entry name" value="Purine and uridine phosphorylases"/>
    <property type="match status" value="1"/>
</dbReference>
<evidence type="ECO:0000256" key="8">
    <source>
        <dbReference type="ARBA" id="ARBA00048556"/>
    </source>
</evidence>
<comment type="function">
    <text evidence="1">The purine nucleoside phosphorylases catalyze the phosphorolytic breakdown of the N-glycosidic bond in the beta-(deoxy)ribonucleoside molecules, with the formation of the corresponding free purine bases and pentose-1-phosphate. Cleaves guanosine, inosine, 2'-deoxyguanosine and 2'-deoxyinosine.</text>
</comment>
<dbReference type="EC" id="2.4.2.1" evidence="9"/>
<gene>
    <name evidence="11" type="primary">punA1</name>
    <name evidence="11" type="ORF">CM240_1432</name>
</gene>
<evidence type="ECO:0000256" key="3">
    <source>
        <dbReference type="ARBA" id="ARBA00006751"/>
    </source>
</evidence>
<evidence type="ECO:0000313" key="11">
    <source>
        <dbReference type="EMBL" id="CDM68591.1"/>
    </source>
</evidence>
<dbReference type="Gene3D" id="3.40.50.1580">
    <property type="entry name" value="Nucleoside phosphorylase domain"/>
    <property type="match status" value="1"/>
</dbReference>
<protein>
    <recommendedName>
        <fullName evidence="9">Purine nucleoside phosphorylase</fullName>
        <ecNumber evidence="9">2.4.2.1</ecNumber>
    </recommendedName>
    <alternativeName>
        <fullName evidence="9">Inosine-guanosine phosphorylase</fullName>
    </alternativeName>
</protein>
<dbReference type="NCBIfam" id="NF006054">
    <property type="entry name" value="PRK08202.1"/>
    <property type="match status" value="1"/>
</dbReference>
<reference evidence="11 12" key="1">
    <citation type="submission" date="2013-11" db="EMBL/GenBank/DDBJ databases">
        <title>Complete genome sequence of Clostridum sp. M2/40.</title>
        <authorList>
            <person name="Wibberg D."/>
            <person name="Puehler A."/>
            <person name="Schlueter A."/>
        </authorList>
    </citation>
    <scope>NUCLEOTIDE SEQUENCE [LARGE SCALE GENOMIC DNA]</scope>
    <source>
        <strain evidence="12">M2/40</strain>
    </source>
</reference>
<dbReference type="NCBIfam" id="TIGR01700">
    <property type="entry name" value="PNPH"/>
    <property type="match status" value="1"/>
</dbReference>
<dbReference type="PANTHER" id="PTHR11904:SF9">
    <property type="entry name" value="PURINE NUCLEOSIDE PHOSPHORYLASE-RELATED"/>
    <property type="match status" value="1"/>
</dbReference>
<dbReference type="InterPro" id="IPR035994">
    <property type="entry name" value="Nucleoside_phosphorylase_sf"/>
</dbReference>
<accession>W6RV84</accession>
<dbReference type="NCBIfam" id="TIGR01697">
    <property type="entry name" value="PNPH-PUNA-XAPA"/>
    <property type="match status" value="1"/>
</dbReference>
<comment type="catalytic activity">
    <reaction evidence="8">
        <text>a purine 2'-deoxy-D-ribonucleoside + phosphate = a purine nucleobase + 2-deoxy-alpha-D-ribose 1-phosphate</text>
        <dbReference type="Rhea" id="RHEA:36431"/>
        <dbReference type="ChEBI" id="CHEBI:26386"/>
        <dbReference type="ChEBI" id="CHEBI:43474"/>
        <dbReference type="ChEBI" id="CHEBI:57259"/>
        <dbReference type="ChEBI" id="CHEBI:142361"/>
        <dbReference type="EC" id="2.4.2.1"/>
    </reaction>
</comment>
<dbReference type="AlphaFoldDB" id="W6RV84"/>
<evidence type="ECO:0000259" key="10">
    <source>
        <dbReference type="Pfam" id="PF01048"/>
    </source>
</evidence>
<evidence type="ECO:0000256" key="2">
    <source>
        <dbReference type="ARBA" id="ARBA00005058"/>
    </source>
</evidence>
<sequence length="272" mass="29692">MSLLDKVNNTKELIAEKYNGDIDFAIVLGSGLGDLANRIENPITIPYSDIPGFPKATVVGHKGELIIGELSGKKVLAFNGRFHYYEGHNMKDVTIGIRVAQKLNIKNLIISNAAGGMNPEFKPGDLMVITDHINMTGDNPLIGENIEEFGPRFPDMSSCYDKEYINKVKEIGTNLGINLVEGVYTAVTGPNYESPSELRMLRIIGGDAVGMSTVPEVIVASHGSMRILGISVITDMALWDTLEPLEHSAVIATANKAKDKFIKLIEEFIMEV</sequence>
<dbReference type="GO" id="GO:0009116">
    <property type="term" value="P:nucleoside metabolic process"/>
    <property type="evidence" value="ECO:0007669"/>
    <property type="project" value="InterPro"/>
</dbReference>
<dbReference type="InterPro" id="IPR011270">
    <property type="entry name" value="Pur_Nuc_Pase_Ino/Guo-sp"/>
</dbReference>
<dbReference type="Pfam" id="PF01048">
    <property type="entry name" value="PNP_UDP_1"/>
    <property type="match status" value="1"/>
</dbReference>
<dbReference type="OrthoDB" id="1523230at2"/>
<dbReference type="RefSeq" id="WP_044037758.1">
    <property type="nucleotide sequence ID" value="NZ_HG917868.1"/>
</dbReference>
<dbReference type="UniPathway" id="UPA00606"/>
<dbReference type="eggNOG" id="COG0005">
    <property type="taxonomic scope" value="Bacteria"/>
</dbReference>
<dbReference type="GO" id="GO:0005737">
    <property type="term" value="C:cytoplasm"/>
    <property type="evidence" value="ECO:0007669"/>
    <property type="project" value="TreeGrafter"/>
</dbReference>
<dbReference type="PANTHER" id="PTHR11904">
    <property type="entry name" value="METHYLTHIOADENOSINE/PURINE NUCLEOSIDE PHOSPHORYLASE"/>
    <property type="match status" value="1"/>
</dbReference>